<proteinExistence type="predicted"/>
<sequence>SLYLLKLPTVRFAYLVFQNSFVVLMITAYRKDLTAITINPGTIEKLPMTESTSYR</sequence>
<accession>A0ACA9PIS2</accession>
<feature type="non-terminal residue" evidence="1">
    <location>
        <position position="55"/>
    </location>
</feature>
<keyword evidence="2" id="KW-1185">Reference proteome</keyword>
<reference evidence="1" key="1">
    <citation type="submission" date="2021-06" db="EMBL/GenBank/DDBJ databases">
        <authorList>
            <person name="Kallberg Y."/>
            <person name="Tangrot J."/>
            <person name="Rosling A."/>
        </authorList>
    </citation>
    <scope>NUCLEOTIDE SEQUENCE</scope>
    <source>
        <strain evidence="1">AU212A</strain>
    </source>
</reference>
<gene>
    <name evidence="1" type="ORF">SCALOS_LOCUS10889</name>
</gene>
<evidence type="ECO:0000313" key="2">
    <source>
        <dbReference type="Proteomes" id="UP000789860"/>
    </source>
</evidence>
<organism evidence="1 2">
    <name type="scientific">Scutellospora calospora</name>
    <dbReference type="NCBI Taxonomy" id="85575"/>
    <lineage>
        <taxon>Eukaryota</taxon>
        <taxon>Fungi</taxon>
        <taxon>Fungi incertae sedis</taxon>
        <taxon>Mucoromycota</taxon>
        <taxon>Glomeromycotina</taxon>
        <taxon>Glomeromycetes</taxon>
        <taxon>Diversisporales</taxon>
        <taxon>Gigasporaceae</taxon>
        <taxon>Scutellospora</taxon>
    </lineage>
</organism>
<dbReference type="Proteomes" id="UP000789860">
    <property type="component" value="Unassembled WGS sequence"/>
</dbReference>
<comment type="caution">
    <text evidence="1">The sequence shown here is derived from an EMBL/GenBank/DDBJ whole genome shotgun (WGS) entry which is preliminary data.</text>
</comment>
<evidence type="ECO:0000313" key="1">
    <source>
        <dbReference type="EMBL" id="CAG8711608.1"/>
    </source>
</evidence>
<protein>
    <submittedName>
        <fullName evidence="1">5082_t:CDS:1</fullName>
    </submittedName>
</protein>
<feature type="non-terminal residue" evidence="1">
    <location>
        <position position="1"/>
    </location>
</feature>
<name>A0ACA9PIS2_9GLOM</name>
<dbReference type="EMBL" id="CAJVPM010043442">
    <property type="protein sequence ID" value="CAG8711608.1"/>
    <property type="molecule type" value="Genomic_DNA"/>
</dbReference>